<dbReference type="STRING" id="670052.PA27867_0654"/>
<dbReference type="PROSITE" id="PS50110">
    <property type="entry name" value="RESPONSE_REGULATORY"/>
    <property type="match status" value="1"/>
</dbReference>
<evidence type="ECO:0000256" key="1">
    <source>
        <dbReference type="ARBA" id="ARBA00022553"/>
    </source>
</evidence>
<keyword evidence="1 6" id="KW-0597">Phosphoprotein</keyword>
<dbReference type="PROSITE" id="PS51755">
    <property type="entry name" value="OMPR_PHOB"/>
    <property type="match status" value="1"/>
</dbReference>
<dbReference type="SUPFAM" id="SSF46894">
    <property type="entry name" value="C-terminal effector domain of the bipartite response regulators"/>
    <property type="match status" value="1"/>
</dbReference>
<dbReference type="InterPro" id="IPR001789">
    <property type="entry name" value="Sig_transdc_resp-reg_receiver"/>
</dbReference>
<protein>
    <submittedName>
        <fullName evidence="10">Transcriptional regulator</fullName>
    </submittedName>
</protein>
<dbReference type="Gene3D" id="1.10.10.10">
    <property type="entry name" value="Winged helix-like DNA-binding domain superfamily/Winged helix DNA-binding domain"/>
    <property type="match status" value="1"/>
</dbReference>
<feature type="domain" description="OmpR/PhoB-type" evidence="9">
    <location>
        <begin position="140"/>
        <end position="238"/>
    </location>
</feature>
<keyword evidence="3" id="KW-0805">Transcription regulation</keyword>
<evidence type="ECO:0000313" key="10">
    <source>
        <dbReference type="EMBL" id="ANP71622.1"/>
    </source>
</evidence>
<dbReference type="Pfam" id="PF00486">
    <property type="entry name" value="Trans_reg_C"/>
    <property type="match status" value="1"/>
</dbReference>
<dbReference type="RefSeq" id="WP_066593138.1">
    <property type="nucleotide sequence ID" value="NZ_CP016282.1"/>
</dbReference>
<evidence type="ECO:0000256" key="5">
    <source>
        <dbReference type="ARBA" id="ARBA00023163"/>
    </source>
</evidence>
<dbReference type="InterPro" id="IPR039420">
    <property type="entry name" value="WalR-like"/>
</dbReference>
<dbReference type="CDD" id="cd00383">
    <property type="entry name" value="trans_reg_C"/>
    <property type="match status" value="1"/>
</dbReference>
<dbReference type="PANTHER" id="PTHR48111:SF4">
    <property type="entry name" value="DNA-BINDING DUAL TRANSCRIPTIONAL REGULATOR OMPR"/>
    <property type="match status" value="1"/>
</dbReference>
<dbReference type="Gene3D" id="3.40.50.2300">
    <property type="match status" value="1"/>
</dbReference>
<dbReference type="OrthoDB" id="4153060at2"/>
<keyword evidence="11" id="KW-1185">Reference proteome</keyword>
<evidence type="ECO:0000256" key="4">
    <source>
        <dbReference type="ARBA" id="ARBA00023125"/>
    </source>
</evidence>
<dbReference type="AlphaFoldDB" id="A0A1B1BGB0"/>
<feature type="domain" description="Response regulatory" evidence="8">
    <location>
        <begin position="17"/>
        <end position="130"/>
    </location>
</feature>
<dbReference type="CDD" id="cd17574">
    <property type="entry name" value="REC_OmpR"/>
    <property type="match status" value="1"/>
</dbReference>
<dbReference type="SMART" id="SM00862">
    <property type="entry name" value="Trans_reg_C"/>
    <property type="match status" value="1"/>
</dbReference>
<dbReference type="SMART" id="SM00448">
    <property type="entry name" value="REC"/>
    <property type="match status" value="1"/>
</dbReference>
<feature type="modified residue" description="4-aspartylphosphate" evidence="6">
    <location>
        <position position="66"/>
    </location>
</feature>
<keyword evidence="2" id="KW-0902">Two-component regulatory system</keyword>
<organism evidence="10 11">
    <name type="scientific">Cryobacterium arcticum</name>
    <dbReference type="NCBI Taxonomy" id="670052"/>
    <lineage>
        <taxon>Bacteria</taxon>
        <taxon>Bacillati</taxon>
        <taxon>Actinomycetota</taxon>
        <taxon>Actinomycetes</taxon>
        <taxon>Micrococcales</taxon>
        <taxon>Microbacteriaceae</taxon>
        <taxon>Cryobacterium</taxon>
    </lineage>
</organism>
<dbReference type="KEGG" id="cart:PA27867_0654"/>
<evidence type="ECO:0000256" key="7">
    <source>
        <dbReference type="PROSITE-ProRule" id="PRU01091"/>
    </source>
</evidence>
<dbReference type="GO" id="GO:0000976">
    <property type="term" value="F:transcription cis-regulatory region binding"/>
    <property type="evidence" value="ECO:0007669"/>
    <property type="project" value="TreeGrafter"/>
</dbReference>
<accession>A0A1B1BGB0</accession>
<dbReference type="FunFam" id="3.40.50.2300:FF:000001">
    <property type="entry name" value="DNA-binding response regulator PhoB"/>
    <property type="match status" value="1"/>
</dbReference>
<name>A0A1B1BGB0_9MICO</name>
<dbReference type="SUPFAM" id="SSF52172">
    <property type="entry name" value="CheY-like"/>
    <property type="match status" value="1"/>
</dbReference>
<reference evidence="10 11" key="1">
    <citation type="submission" date="2016-06" db="EMBL/GenBank/DDBJ databases">
        <title>Genome sequencing of Cryobacterium arcticum PAMC 27867.</title>
        <authorList>
            <person name="Lee J."/>
            <person name="Kim O.-S."/>
        </authorList>
    </citation>
    <scope>NUCLEOTIDE SEQUENCE [LARGE SCALE GENOMIC DNA]</scope>
    <source>
        <strain evidence="10 11">PAMC 27867</strain>
    </source>
</reference>
<dbReference type="Proteomes" id="UP000092582">
    <property type="component" value="Chromosome 1"/>
</dbReference>
<evidence type="ECO:0000259" key="9">
    <source>
        <dbReference type="PROSITE" id="PS51755"/>
    </source>
</evidence>
<dbReference type="GO" id="GO:0000156">
    <property type="term" value="F:phosphorelay response regulator activity"/>
    <property type="evidence" value="ECO:0007669"/>
    <property type="project" value="TreeGrafter"/>
</dbReference>
<dbReference type="Gene3D" id="6.10.250.690">
    <property type="match status" value="1"/>
</dbReference>
<keyword evidence="5" id="KW-0804">Transcription</keyword>
<dbReference type="PATRIC" id="fig|670052.7.peg.681"/>
<feature type="DNA-binding region" description="OmpR/PhoB-type" evidence="7">
    <location>
        <begin position="140"/>
        <end position="238"/>
    </location>
</feature>
<dbReference type="Pfam" id="PF00072">
    <property type="entry name" value="Response_reg"/>
    <property type="match status" value="1"/>
</dbReference>
<gene>
    <name evidence="10" type="ORF">PA27867_0654</name>
</gene>
<evidence type="ECO:0000256" key="3">
    <source>
        <dbReference type="ARBA" id="ARBA00023015"/>
    </source>
</evidence>
<dbReference type="InterPro" id="IPR016032">
    <property type="entry name" value="Sig_transdc_resp-reg_C-effctor"/>
</dbReference>
<evidence type="ECO:0000256" key="2">
    <source>
        <dbReference type="ARBA" id="ARBA00023012"/>
    </source>
</evidence>
<evidence type="ECO:0000256" key="6">
    <source>
        <dbReference type="PROSITE-ProRule" id="PRU00169"/>
    </source>
</evidence>
<dbReference type="EMBL" id="CP016282">
    <property type="protein sequence ID" value="ANP71622.1"/>
    <property type="molecule type" value="Genomic_DNA"/>
</dbReference>
<dbReference type="GO" id="GO:0005829">
    <property type="term" value="C:cytosol"/>
    <property type="evidence" value="ECO:0007669"/>
    <property type="project" value="TreeGrafter"/>
</dbReference>
<proteinExistence type="predicted"/>
<sequence>MTPPPPTGPPRADSERRILVIDDDPTVSEIVCRYLVAAGFKVEQAQDGQSGLSQAAATRPDLVVLDRMLPALDGIEVCMRIKAAWGTPVIMLTALDQEEDRIDGLEAGADDYLAKPFSPRELVLRVQSVLRRTVPETVHGGAVDAGPFTLDLAAHEVRLNGEALVLTAREFDLLAYLIGHPHRALSREDLLKSVWGWDFGDLSTVTVHVRRLREKIEADPTQPMLLNTVWGVGYRFDPEPLVAAHADDRDAGARR</sequence>
<dbReference type="InterPro" id="IPR001867">
    <property type="entry name" value="OmpR/PhoB-type_DNA-bd"/>
</dbReference>
<dbReference type="InterPro" id="IPR036388">
    <property type="entry name" value="WH-like_DNA-bd_sf"/>
</dbReference>
<dbReference type="FunFam" id="1.10.10.10:FF:000018">
    <property type="entry name" value="DNA-binding response regulator ResD"/>
    <property type="match status" value="1"/>
</dbReference>
<evidence type="ECO:0000313" key="11">
    <source>
        <dbReference type="Proteomes" id="UP000092582"/>
    </source>
</evidence>
<dbReference type="GO" id="GO:0032993">
    <property type="term" value="C:protein-DNA complex"/>
    <property type="evidence" value="ECO:0007669"/>
    <property type="project" value="TreeGrafter"/>
</dbReference>
<dbReference type="PANTHER" id="PTHR48111">
    <property type="entry name" value="REGULATOR OF RPOS"/>
    <property type="match status" value="1"/>
</dbReference>
<evidence type="ECO:0000259" key="8">
    <source>
        <dbReference type="PROSITE" id="PS50110"/>
    </source>
</evidence>
<dbReference type="GO" id="GO:0006355">
    <property type="term" value="P:regulation of DNA-templated transcription"/>
    <property type="evidence" value="ECO:0007669"/>
    <property type="project" value="InterPro"/>
</dbReference>
<keyword evidence="4 7" id="KW-0238">DNA-binding</keyword>
<dbReference type="InterPro" id="IPR011006">
    <property type="entry name" value="CheY-like_superfamily"/>
</dbReference>